<dbReference type="InterPro" id="IPR050669">
    <property type="entry name" value="Hemerythrin"/>
</dbReference>
<dbReference type="Gene3D" id="1.20.120.50">
    <property type="entry name" value="Hemerythrin-like"/>
    <property type="match status" value="1"/>
</dbReference>
<dbReference type="PANTHER" id="PTHR37164">
    <property type="entry name" value="BACTERIOHEMERYTHRIN"/>
    <property type="match status" value="1"/>
</dbReference>
<dbReference type="EMBL" id="JABZMI010000029">
    <property type="protein sequence ID" value="MBF1163986.1"/>
    <property type="molecule type" value="Genomic_DNA"/>
</dbReference>
<evidence type="ECO:0000313" key="6">
    <source>
        <dbReference type="Proteomes" id="UP000718593"/>
    </source>
</evidence>
<dbReference type="Proteomes" id="UP000718593">
    <property type="component" value="Unassembled WGS sequence"/>
</dbReference>
<protein>
    <submittedName>
        <fullName evidence="5">Hemerythrin family protein</fullName>
    </submittedName>
</protein>
<dbReference type="SUPFAM" id="SSF47188">
    <property type="entry name" value="Hemerythrin-like"/>
    <property type="match status" value="1"/>
</dbReference>
<dbReference type="InterPro" id="IPR035938">
    <property type="entry name" value="Hemerythrin-like_sf"/>
</dbReference>
<evidence type="ECO:0000256" key="1">
    <source>
        <dbReference type="ARBA" id="ARBA00010587"/>
    </source>
</evidence>
<dbReference type="InterPro" id="IPR012312">
    <property type="entry name" value="Hemerythrin-like"/>
</dbReference>
<proteinExistence type="inferred from homology"/>
<organism evidence="5 6">
    <name type="scientific">Dechloromonas agitata</name>
    <dbReference type="NCBI Taxonomy" id="73030"/>
    <lineage>
        <taxon>Bacteria</taxon>
        <taxon>Pseudomonadati</taxon>
        <taxon>Pseudomonadota</taxon>
        <taxon>Betaproteobacteria</taxon>
        <taxon>Rhodocyclales</taxon>
        <taxon>Azonexaceae</taxon>
        <taxon>Dechloromonas</taxon>
    </lineage>
</organism>
<comment type="caution">
    <text evidence="5">The sequence shown here is derived from an EMBL/GenBank/DDBJ whole genome shotgun (WGS) entry which is preliminary data.</text>
</comment>
<evidence type="ECO:0000259" key="4">
    <source>
        <dbReference type="Pfam" id="PF01814"/>
    </source>
</evidence>
<dbReference type="PANTHER" id="PTHR37164:SF1">
    <property type="entry name" value="BACTERIOHEMERYTHRIN"/>
    <property type="match status" value="1"/>
</dbReference>
<sequence length="140" mass="15974">MRITWGPDLQLGHRVIDGQHEELINLLNELDGAVAGDGALLADVLRRLDAYVLFHFSTEESLMRSLHQPEWLAAHRDEHRHFIAQMAAVREQARSCPAETVARLAEYLTQWLREHILVSDRRLVLALNQHAAADRLASTR</sequence>
<dbReference type="InterPro" id="IPR012827">
    <property type="entry name" value="Hemerythrin_metal-bd"/>
</dbReference>
<name>A0A930BRL1_9RHOO</name>
<dbReference type="GO" id="GO:0046872">
    <property type="term" value="F:metal ion binding"/>
    <property type="evidence" value="ECO:0007669"/>
    <property type="project" value="UniProtKB-KW"/>
</dbReference>
<dbReference type="NCBIfam" id="TIGR02481">
    <property type="entry name" value="hemeryth_dom"/>
    <property type="match status" value="1"/>
</dbReference>
<gene>
    <name evidence="5" type="ORF">HXL68_02990</name>
</gene>
<dbReference type="Pfam" id="PF01814">
    <property type="entry name" value="Hemerythrin"/>
    <property type="match status" value="1"/>
</dbReference>
<evidence type="ECO:0000313" key="5">
    <source>
        <dbReference type="EMBL" id="MBF1163986.1"/>
    </source>
</evidence>
<accession>A0A930BRL1</accession>
<comment type="similarity">
    <text evidence="1">Belongs to the hemerythrin family.</text>
</comment>
<dbReference type="AlphaFoldDB" id="A0A930BRL1"/>
<evidence type="ECO:0000256" key="3">
    <source>
        <dbReference type="ARBA" id="ARBA00023004"/>
    </source>
</evidence>
<dbReference type="CDD" id="cd12107">
    <property type="entry name" value="Hemerythrin"/>
    <property type="match status" value="1"/>
</dbReference>
<evidence type="ECO:0000256" key="2">
    <source>
        <dbReference type="ARBA" id="ARBA00022723"/>
    </source>
</evidence>
<keyword evidence="3" id="KW-0408">Iron</keyword>
<keyword evidence="2" id="KW-0479">Metal-binding</keyword>
<dbReference type="NCBIfam" id="NF033749">
    <property type="entry name" value="bact_hemeryth"/>
    <property type="match status" value="1"/>
</dbReference>
<feature type="domain" description="Hemerythrin-like" evidence="4">
    <location>
        <begin position="13"/>
        <end position="123"/>
    </location>
</feature>
<reference evidence="5" key="1">
    <citation type="submission" date="2020-04" db="EMBL/GenBank/DDBJ databases">
        <title>Deep metagenomics examines the oral microbiome during advanced dental caries in children, revealing novel taxa and co-occurrences with host molecules.</title>
        <authorList>
            <person name="Baker J.L."/>
            <person name="Morton J.T."/>
            <person name="Dinis M."/>
            <person name="Alvarez R."/>
            <person name="Tran N.C."/>
            <person name="Knight R."/>
            <person name="Edlund A."/>
        </authorList>
    </citation>
    <scope>NUCLEOTIDE SEQUENCE</scope>
    <source>
        <strain evidence="5">JCVI_32_bin.24</strain>
    </source>
</reference>